<keyword evidence="9" id="KW-1185">Reference proteome</keyword>
<keyword evidence="2" id="KW-0288">FMN</keyword>
<dbReference type="PIRSF" id="PIRSF000337">
    <property type="entry name" value="NTA_MOA"/>
    <property type="match status" value="1"/>
</dbReference>
<evidence type="ECO:0000256" key="2">
    <source>
        <dbReference type="ARBA" id="ARBA00022643"/>
    </source>
</evidence>
<protein>
    <submittedName>
        <fullName evidence="8">Nitrilotriacetate monooxygenase component A IIA synthase subunit A</fullName>
    </submittedName>
</protein>
<keyword evidence="1" id="KW-0285">Flavoprotein</keyword>
<evidence type="ECO:0000313" key="9">
    <source>
        <dbReference type="Proteomes" id="UP000256328"/>
    </source>
</evidence>
<sequence length="493" mass="54639">MATKTFAAGKQMHLNFFELACNGSHMCTGQWNSSDFDPNQTLILLRNHRDPADNTKNKSSIDHYLWLAKLAERGKITSIFFADVYGIFDVYQGKPDAIFAGGSMCAYLDPVTLISAMATVTKSVSFGVTGSTSYIAPFILARTWATLDHITKGRIAWNVVTSFNTTAAQAMGLDDVKSSKERYEAAHEYMDLCYQLWEKSWEDGAMKWSVDPEMAYDASKIHKIHFEGKHHRCHAIAQTHPSPQRTPVIFQAGASKSGIDFAGKHAEAIYTDNSTIASLRSYVQDVRDAAVAHGRAPGSVKIFMAIAPILGRTHDEAVAKHDHARSLASTQSGLAKFSGYTNVDLAQYPLHEPFDFELQASDNTVTGVIKNYRLKQKESTEPFTPEYIGRMAGFGSTPKPTGTAAEVADILEEWFRETGIDGFNLVYISNPTSYEDIVDLLVPELQRRGLMWDDYTVPGGTFRENLHNVPGKPKLADDHPGSQFKWDAPGQTF</sequence>
<reference evidence="8 9" key="1">
    <citation type="journal article" date="2018" name="IMA Fungus">
        <title>IMA Genome-F 9: Draft genome sequence of Annulohypoxylon stygium, Aspergillus mulundensis, Berkeleyomyces basicola (syn. Thielaviopsis basicola), Ceratocystis smalleyi, two Cercospora beticola strains, Coleophoma cylindrospora, Fusarium fracticaudum, Phialophora cf. hyalina, and Morchella septimelata.</title>
        <authorList>
            <person name="Wingfield B.D."/>
            <person name="Bills G.F."/>
            <person name="Dong Y."/>
            <person name="Huang W."/>
            <person name="Nel W.J."/>
            <person name="Swalarsk-Parry B.S."/>
            <person name="Vaghefi N."/>
            <person name="Wilken P.M."/>
            <person name="An Z."/>
            <person name="de Beer Z.W."/>
            <person name="De Vos L."/>
            <person name="Chen L."/>
            <person name="Duong T.A."/>
            <person name="Gao Y."/>
            <person name="Hammerbacher A."/>
            <person name="Kikkert J.R."/>
            <person name="Li Y."/>
            <person name="Li H."/>
            <person name="Li K."/>
            <person name="Li Q."/>
            <person name="Liu X."/>
            <person name="Ma X."/>
            <person name="Naidoo K."/>
            <person name="Pethybridge S.J."/>
            <person name="Sun J."/>
            <person name="Steenkamp E.T."/>
            <person name="van der Nest M.A."/>
            <person name="van Wyk S."/>
            <person name="Wingfield M.J."/>
            <person name="Xiong C."/>
            <person name="Yue Q."/>
            <person name="Zhang X."/>
        </authorList>
    </citation>
    <scope>NUCLEOTIDE SEQUENCE [LARGE SCALE GENOMIC DNA]</scope>
    <source>
        <strain evidence="8 9">BP5796</strain>
    </source>
</reference>
<evidence type="ECO:0000256" key="6">
    <source>
        <dbReference type="SAM" id="MobiDB-lite"/>
    </source>
</evidence>
<dbReference type="Pfam" id="PF00296">
    <property type="entry name" value="Bac_luciferase"/>
    <property type="match status" value="1"/>
</dbReference>
<dbReference type="GO" id="GO:0016705">
    <property type="term" value="F:oxidoreductase activity, acting on paired donors, with incorporation or reduction of molecular oxygen"/>
    <property type="evidence" value="ECO:0007669"/>
    <property type="project" value="InterPro"/>
</dbReference>
<proteinExistence type="inferred from homology"/>
<organism evidence="8 9">
    <name type="scientific">Coleophoma crateriformis</name>
    <dbReference type="NCBI Taxonomy" id="565419"/>
    <lineage>
        <taxon>Eukaryota</taxon>
        <taxon>Fungi</taxon>
        <taxon>Dikarya</taxon>
        <taxon>Ascomycota</taxon>
        <taxon>Pezizomycotina</taxon>
        <taxon>Leotiomycetes</taxon>
        <taxon>Helotiales</taxon>
        <taxon>Dermateaceae</taxon>
        <taxon>Coleophoma</taxon>
    </lineage>
</organism>
<gene>
    <name evidence="8" type="ORF">BP5796_03088</name>
</gene>
<keyword evidence="3" id="KW-0560">Oxidoreductase</keyword>
<dbReference type="AlphaFoldDB" id="A0A3D8SMI4"/>
<feature type="region of interest" description="Disordered" evidence="6">
    <location>
        <begin position="468"/>
        <end position="493"/>
    </location>
</feature>
<evidence type="ECO:0000256" key="5">
    <source>
        <dbReference type="ARBA" id="ARBA00033748"/>
    </source>
</evidence>
<dbReference type="SUPFAM" id="SSF51679">
    <property type="entry name" value="Bacterial luciferase-like"/>
    <property type="match status" value="1"/>
</dbReference>
<evidence type="ECO:0000256" key="3">
    <source>
        <dbReference type="ARBA" id="ARBA00023002"/>
    </source>
</evidence>
<dbReference type="PANTHER" id="PTHR30011:SF16">
    <property type="entry name" value="C2H2 FINGER DOMAIN TRANSCRIPTION FACTOR (EUROFUNG)-RELATED"/>
    <property type="match status" value="1"/>
</dbReference>
<dbReference type="OrthoDB" id="5561043at2759"/>
<comment type="caution">
    <text evidence="8">The sequence shown here is derived from an EMBL/GenBank/DDBJ whole genome shotgun (WGS) entry which is preliminary data.</text>
</comment>
<name>A0A3D8SMI4_9HELO</name>
<evidence type="ECO:0000259" key="7">
    <source>
        <dbReference type="Pfam" id="PF00296"/>
    </source>
</evidence>
<dbReference type="Proteomes" id="UP000256328">
    <property type="component" value="Unassembled WGS sequence"/>
</dbReference>
<accession>A0A3D8SMI4</accession>
<keyword evidence="4 8" id="KW-0503">Monooxygenase</keyword>
<dbReference type="InterPro" id="IPR011251">
    <property type="entry name" value="Luciferase-like_dom"/>
</dbReference>
<dbReference type="InterPro" id="IPR036661">
    <property type="entry name" value="Luciferase-like_sf"/>
</dbReference>
<dbReference type="EMBL" id="PDLN01000004">
    <property type="protein sequence ID" value="RDW87394.1"/>
    <property type="molecule type" value="Genomic_DNA"/>
</dbReference>
<evidence type="ECO:0000256" key="1">
    <source>
        <dbReference type="ARBA" id="ARBA00022630"/>
    </source>
</evidence>
<evidence type="ECO:0000256" key="4">
    <source>
        <dbReference type="ARBA" id="ARBA00023033"/>
    </source>
</evidence>
<dbReference type="InterPro" id="IPR051260">
    <property type="entry name" value="Diverse_substr_monoxygenases"/>
</dbReference>
<dbReference type="InterPro" id="IPR016215">
    <property type="entry name" value="NTA_MOA"/>
</dbReference>
<dbReference type="PANTHER" id="PTHR30011">
    <property type="entry name" value="ALKANESULFONATE MONOOXYGENASE-RELATED"/>
    <property type="match status" value="1"/>
</dbReference>
<evidence type="ECO:0000313" key="8">
    <source>
        <dbReference type="EMBL" id="RDW87394.1"/>
    </source>
</evidence>
<dbReference type="GO" id="GO:0004497">
    <property type="term" value="F:monooxygenase activity"/>
    <property type="evidence" value="ECO:0007669"/>
    <property type="project" value="UniProtKB-KW"/>
</dbReference>
<dbReference type="NCBIfam" id="TIGR03860">
    <property type="entry name" value="FMN_nitrolo"/>
    <property type="match status" value="1"/>
</dbReference>
<feature type="domain" description="Luciferase-like" evidence="7">
    <location>
        <begin position="43"/>
        <end position="421"/>
    </location>
</feature>
<comment type="similarity">
    <text evidence="5">Belongs to the NtaA/SnaA/DszA monooxygenase family.</text>
</comment>
<dbReference type="Gene3D" id="3.20.20.30">
    <property type="entry name" value="Luciferase-like domain"/>
    <property type="match status" value="1"/>
</dbReference>